<protein>
    <submittedName>
        <fullName evidence="1">Uncharacterized protein</fullName>
    </submittedName>
</protein>
<dbReference type="EMBL" id="JAPWDS010000002">
    <property type="protein sequence ID" value="KAJ5512318.1"/>
    <property type="molecule type" value="Genomic_DNA"/>
</dbReference>
<keyword evidence="2" id="KW-1185">Reference proteome</keyword>
<reference evidence="1" key="1">
    <citation type="submission" date="2022-12" db="EMBL/GenBank/DDBJ databases">
        <authorList>
            <person name="Petersen C."/>
        </authorList>
    </citation>
    <scope>NUCLEOTIDE SEQUENCE</scope>
    <source>
        <strain evidence="1">IBT 29495</strain>
    </source>
</reference>
<gene>
    <name evidence="1" type="ORF">N7463_001870</name>
</gene>
<sequence length="154" mass="17231">MTKDLCEKLLARLLSVLCSEHPDFPEPVAQLRSLISIFIHPLFERAIPTRLQLLSSPPTLLYPGNSPLYSLSLTPLSLKVPASPIASEAPTTTPNITLSIAKHQIQSPTDRIHHKQPHPTLLLAIYLDRDRPFSFPRDLGNWNQVETVTFHNSA</sequence>
<proteinExistence type="predicted"/>
<name>A0A9W9XY13_9EURO</name>
<evidence type="ECO:0000313" key="2">
    <source>
        <dbReference type="Proteomes" id="UP001149954"/>
    </source>
</evidence>
<comment type="caution">
    <text evidence="1">The sequence shown here is derived from an EMBL/GenBank/DDBJ whole genome shotgun (WGS) entry which is preliminary data.</text>
</comment>
<dbReference type="AlphaFoldDB" id="A0A9W9XY13"/>
<evidence type="ECO:0000313" key="1">
    <source>
        <dbReference type="EMBL" id="KAJ5512318.1"/>
    </source>
</evidence>
<dbReference type="OrthoDB" id="10474984at2759"/>
<organism evidence="1 2">
    <name type="scientific">Penicillium fimorum</name>
    <dbReference type="NCBI Taxonomy" id="1882269"/>
    <lineage>
        <taxon>Eukaryota</taxon>
        <taxon>Fungi</taxon>
        <taxon>Dikarya</taxon>
        <taxon>Ascomycota</taxon>
        <taxon>Pezizomycotina</taxon>
        <taxon>Eurotiomycetes</taxon>
        <taxon>Eurotiomycetidae</taxon>
        <taxon>Eurotiales</taxon>
        <taxon>Aspergillaceae</taxon>
        <taxon>Penicillium</taxon>
    </lineage>
</organism>
<dbReference type="Proteomes" id="UP001149954">
    <property type="component" value="Unassembled WGS sequence"/>
</dbReference>
<accession>A0A9W9XY13</accession>
<reference evidence="1" key="2">
    <citation type="journal article" date="2023" name="IMA Fungus">
        <title>Comparative genomic study of the Penicillium genus elucidates a diverse pangenome and 15 lateral gene transfer events.</title>
        <authorList>
            <person name="Petersen C."/>
            <person name="Sorensen T."/>
            <person name="Nielsen M.R."/>
            <person name="Sondergaard T.E."/>
            <person name="Sorensen J.L."/>
            <person name="Fitzpatrick D.A."/>
            <person name="Frisvad J.C."/>
            <person name="Nielsen K.L."/>
        </authorList>
    </citation>
    <scope>NUCLEOTIDE SEQUENCE</scope>
    <source>
        <strain evidence="1">IBT 29495</strain>
    </source>
</reference>